<reference evidence="1" key="1">
    <citation type="journal article" date="2014" name="Int. J. Syst. Evol. Microbiol.">
        <title>Complete genome sequence of Corynebacterium casei LMG S-19264T (=DSM 44701T), isolated from a smear-ripened cheese.</title>
        <authorList>
            <consortium name="US DOE Joint Genome Institute (JGI-PGF)"/>
            <person name="Walter F."/>
            <person name="Albersmeier A."/>
            <person name="Kalinowski J."/>
            <person name="Ruckert C."/>
        </authorList>
    </citation>
    <scope>NUCLEOTIDE SEQUENCE</scope>
    <source>
        <strain evidence="1">CGMCC 1.12827</strain>
    </source>
</reference>
<gene>
    <name evidence="1" type="ORF">GCM10011489_32360</name>
</gene>
<dbReference type="AlphaFoldDB" id="A0A916TEK2"/>
<organism evidence="1 2">
    <name type="scientific">Gordonia jinhuaensis</name>
    <dbReference type="NCBI Taxonomy" id="1517702"/>
    <lineage>
        <taxon>Bacteria</taxon>
        <taxon>Bacillati</taxon>
        <taxon>Actinomycetota</taxon>
        <taxon>Actinomycetes</taxon>
        <taxon>Mycobacteriales</taxon>
        <taxon>Gordoniaceae</taxon>
        <taxon>Gordonia</taxon>
    </lineage>
</organism>
<reference evidence="1" key="2">
    <citation type="submission" date="2020-09" db="EMBL/GenBank/DDBJ databases">
        <authorList>
            <person name="Sun Q."/>
            <person name="Zhou Y."/>
        </authorList>
    </citation>
    <scope>NUCLEOTIDE SEQUENCE</scope>
    <source>
        <strain evidence="1">CGMCC 1.12827</strain>
    </source>
</reference>
<name>A0A916TEK2_9ACTN</name>
<dbReference type="Proteomes" id="UP000621454">
    <property type="component" value="Unassembled WGS sequence"/>
</dbReference>
<proteinExistence type="predicted"/>
<comment type="caution">
    <text evidence="1">The sequence shown here is derived from an EMBL/GenBank/DDBJ whole genome shotgun (WGS) entry which is preliminary data.</text>
</comment>
<keyword evidence="2" id="KW-1185">Reference proteome</keyword>
<sequence length="58" mass="6554">MKKRLVLAAAGAVVWVWEKTHPKTAAKNRIIDEHGHHIWLRDGETDGTSTGPQPDDRR</sequence>
<evidence type="ECO:0000313" key="2">
    <source>
        <dbReference type="Proteomes" id="UP000621454"/>
    </source>
</evidence>
<protein>
    <submittedName>
        <fullName evidence="1">Uncharacterized protein</fullName>
    </submittedName>
</protein>
<dbReference type="RefSeq" id="WP_188587714.1">
    <property type="nucleotide sequence ID" value="NZ_BMGC01000031.1"/>
</dbReference>
<accession>A0A916TEK2</accession>
<evidence type="ECO:0000313" key="1">
    <source>
        <dbReference type="EMBL" id="GGB42367.1"/>
    </source>
</evidence>
<dbReference type="EMBL" id="BMGC01000031">
    <property type="protein sequence ID" value="GGB42367.1"/>
    <property type="molecule type" value="Genomic_DNA"/>
</dbReference>